<dbReference type="PANTHER" id="PTHR38781:SF1">
    <property type="entry name" value="ANTITOXIN DINJ-RELATED"/>
    <property type="match status" value="1"/>
</dbReference>
<dbReference type="InterPro" id="IPR007337">
    <property type="entry name" value="RelB/DinJ"/>
</dbReference>
<evidence type="ECO:0000313" key="4">
    <source>
        <dbReference type="Proteomes" id="UP000006462"/>
    </source>
</evidence>
<evidence type="ECO:0000313" key="3">
    <source>
        <dbReference type="EMBL" id="EFB91089.1"/>
    </source>
</evidence>
<comment type="caution">
    <text evidence="3">The sequence shown here is derived from an EMBL/GenBank/DDBJ whole genome shotgun (WGS) entry which is preliminary data.</text>
</comment>
<comment type="similarity">
    <text evidence="1">Belongs to the RelB/DinJ antitoxin family.</text>
</comment>
<dbReference type="PANTHER" id="PTHR38781">
    <property type="entry name" value="ANTITOXIN DINJ-RELATED"/>
    <property type="match status" value="1"/>
</dbReference>
<dbReference type="Proteomes" id="UP000006462">
    <property type="component" value="Unassembled WGS sequence"/>
</dbReference>
<dbReference type="NCBIfam" id="TIGR02384">
    <property type="entry name" value="RelB_DinJ"/>
    <property type="match status" value="1"/>
</dbReference>
<dbReference type="EMBL" id="ADFP01000051">
    <property type="protein sequence ID" value="EFB91089.1"/>
    <property type="molecule type" value="Genomic_DNA"/>
</dbReference>
<protein>
    <submittedName>
        <fullName evidence="3">Addiction module antitoxin, RelB/DinJ family</fullName>
    </submittedName>
</protein>
<gene>
    <name evidence="3" type="primary">dinJ</name>
    <name evidence="3" type="ORF">HMPREF7215_0681</name>
</gene>
<keyword evidence="2" id="KW-1277">Toxin-antitoxin system</keyword>
<dbReference type="PIRSF" id="PIRSF003108">
    <property type="entry name" value="DinJ"/>
    <property type="match status" value="1"/>
</dbReference>
<dbReference type="Gene3D" id="1.10.1220.10">
    <property type="entry name" value="Met repressor-like"/>
    <property type="match status" value="1"/>
</dbReference>
<proteinExistence type="inferred from homology"/>
<keyword evidence="4" id="KW-1185">Reference proteome</keyword>
<name>A0ABM9ZW05_9BACT</name>
<sequence>MIMATTNVTVRMDENLKADFEEMLADFGLNTSVAINIFARQVVYERRIPFVIARDRPNAATRAAMEDARARRGLSKTFSSVKDLMADLDA</sequence>
<reference evidence="3 4" key="1">
    <citation type="submission" date="2009-12" db="EMBL/GenBank/DDBJ databases">
        <authorList>
            <person name="Shrivastava S."/>
            <person name="Madupu R."/>
            <person name="Durkin A.S."/>
            <person name="Torralba M."/>
            <person name="Methe B."/>
            <person name="Sutton G.G."/>
            <person name="Strausberg R.L."/>
            <person name="Nelson K.E."/>
        </authorList>
    </citation>
    <scope>NUCLEOTIDE SEQUENCE [LARGE SCALE GENOMIC DNA]</scope>
    <source>
        <strain evidence="3 4">W5455</strain>
    </source>
</reference>
<organism evidence="3 4">
    <name type="scientific">Pyramidobacter piscolens W5455</name>
    <dbReference type="NCBI Taxonomy" id="352165"/>
    <lineage>
        <taxon>Bacteria</taxon>
        <taxon>Thermotogati</taxon>
        <taxon>Synergistota</taxon>
        <taxon>Synergistia</taxon>
        <taxon>Synergistales</taxon>
        <taxon>Dethiosulfovibrionaceae</taxon>
        <taxon>Pyramidobacter</taxon>
    </lineage>
</organism>
<accession>A0ABM9ZW05</accession>
<dbReference type="InterPro" id="IPR026262">
    <property type="entry name" value="DinJ"/>
</dbReference>
<dbReference type="Pfam" id="PF04221">
    <property type="entry name" value="RelB"/>
    <property type="match status" value="1"/>
</dbReference>
<evidence type="ECO:0000256" key="1">
    <source>
        <dbReference type="ARBA" id="ARBA00010562"/>
    </source>
</evidence>
<dbReference type="InterPro" id="IPR013321">
    <property type="entry name" value="Arc_rbn_hlx_hlx"/>
</dbReference>
<evidence type="ECO:0000256" key="2">
    <source>
        <dbReference type="ARBA" id="ARBA00022649"/>
    </source>
</evidence>